<dbReference type="SUPFAM" id="SSF52540">
    <property type="entry name" value="P-loop containing nucleoside triphosphate hydrolases"/>
    <property type="match status" value="1"/>
</dbReference>
<feature type="transmembrane region" description="Helical" evidence="9">
    <location>
        <begin position="20"/>
        <end position="39"/>
    </location>
</feature>
<proteinExistence type="predicted"/>
<dbReference type="GO" id="GO:0016887">
    <property type="term" value="F:ATP hydrolysis activity"/>
    <property type="evidence" value="ECO:0007669"/>
    <property type="project" value="InterPro"/>
</dbReference>
<evidence type="ECO:0000259" key="10">
    <source>
        <dbReference type="PROSITE" id="PS50893"/>
    </source>
</evidence>
<feature type="transmembrane region" description="Helical" evidence="9">
    <location>
        <begin position="59"/>
        <end position="88"/>
    </location>
</feature>
<dbReference type="AlphaFoldDB" id="A0A1G6Z1V5"/>
<sequence length="592" mass="65434">MATKKRALFIRVLVQARPYWLLLGVIVLLNVLAVSLVLLKPLGLKILIDSGFNHAPLPGFIAGFFPGGIDFRTVVLLSVALVMGIALLENCYKLVIWLLNTVAGEKLVLRFRSNLFDHVQRLSLAHHDNMGTADALYRIQYDAANIKTLLIVNIMPLITSSVTLLAMLAVMFSINATFSLMLLGVIPPLVLLIRKSAAKWKQQWNDVKTSESNAMSVMNEVLGAIRIIKSFGRESIEAERFTDRANEVVDGQMRVARASAWFYFVVGMLFAIVTALFMYVGAYDIHNNRMTLGELTIILAYVAQIYGPIDVITRNISDIQSSLTSIKRAYALFDEPQEFNAAVQHVPCPAVRGRFSLKNVSFAYDPAKTVLSGINLELQPGDRLGIIGSTGSGKSSLLSLLLRFHDPSSGTIQLDGLDIHSIGLSDYRNQFAIVLQEPLLLSTTIAQNIAYGRPEASREEIVKAAKNANAHEFIMNLPAGYDTQVGERGAKLSGGERQRIAIARAFIKNAPILLLDEPTSSLDMHTEQMVIEAIGRLVEGRNTFLVTHRLDTLRLCNIILHLEKGKIVDVIRDPAPSYLEGKKALYTQQLQL</sequence>
<keyword evidence="8 9" id="KW-0472">Membrane</keyword>
<dbReference type="GO" id="GO:0005524">
    <property type="term" value="F:ATP binding"/>
    <property type="evidence" value="ECO:0007669"/>
    <property type="project" value="UniProtKB-KW"/>
</dbReference>
<gene>
    <name evidence="12" type="ORF">SAMN04487894_11725</name>
</gene>
<feature type="domain" description="ABC transporter" evidence="10">
    <location>
        <begin position="355"/>
        <end position="589"/>
    </location>
</feature>
<keyword evidence="4 9" id="KW-0812">Transmembrane</keyword>
<dbReference type="InterPro" id="IPR003439">
    <property type="entry name" value="ABC_transporter-like_ATP-bd"/>
</dbReference>
<keyword evidence="13" id="KW-1185">Reference proteome</keyword>
<evidence type="ECO:0000259" key="11">
    <source>
        <dbReference type="PROSITE" id="PS50929"/>
    </source>
</evidence>
<evidence type="ECO:0000256" key="5">
    <source>
        <dbReference type="ARBA" id="ARBA00022741"/>
    </source>
</evidence>
<dbReference type="STRING" id="1285928.SAMN04487894_11725"/>
<dbReference type="InterPro" id="IPR017871">
    <property type="entry name" value="ABC_transporter-like_CS"/>
</dbReference>
<dbReference type="InterPro" id="IPR011527">
    <property type="entry name" value="ABC1_TM_dom"/>
</dbReference>
<name>A0A1G6Z1V5_NIADE</name>
<dbReference type="GO" id="GO:0140359">
    <property type="term" value="F:ABC-type transporter activity"/>
    <property type="evidence" value="ECO:0007669"/>
    <property type="project" value="InterPro"/>
</dbReference>
<dbReference type="EMBL" id="FMZO01000017">
    <property type="protein sequence ID" value="SDD96610.1"/>
    <property type="molecule type" value="Genomic_DNA"/>
</dbReference>
<evidence type="ECO:0000256" key="4">
    <source>
        <dbReference type="ARBA" id="ARBA00022692"/>
    </source>
</evidence>
<dbReference type="PROSITE" id="PS00211">
    <property type="entry name" value="ABC_TRANSPORTER_1"/>
    <property type="match status" value="1"/>
</dbReference>
<dbReference type="InterPro" id="IPR036640">
    <property type="entry name" value="ABC1_TM_sf"/>
</dbReference>
<dbReference type="SMART" id="SM00382">
    <property type="entry name" value="AAA"/>
    <property type="match status" value="1"/>
</dbReference>
<keyword evidence="5" id="KW-0547">Nucleotide-binding</keyword>
<comment type="subcellular location">
    <subcellularLocation>
        <location evidence="1">Cell membrane</location>
        <topology evidence="1">Multi-pass membrane protein</topology>
    </subcellularLocation>
</comment>
<dbReference type="InterPro" id="IPR003593">
    <property type="entry name" value="AAA+_ATPase"/>
</dbReference>
<dbReference type="Proteomes" id="UP000198757">
    <property type="component" value="Unassembled WGS sequence"/>
</dbReference>
<evidence type="ECO:0000256" key="2">
    <source>
        <dbReference type="ARBA" id="ARBA00022448"/>
    </source>
</evidence>
<dbReference type="Pfam" id="PF00005">
    <property type="entry name" value="ABC_tran"/>
    <property type="match status" value="1"/>
</dbReference>
<dbReference type="PANTHER" id="PTHR24221">
    <property type="entry name" value="ATP-BINDING CASSETTE SUB-FAMILY B"/>
    <property type="match status" value="1"/>
</dbReference>
<feature type="domain" description="ABC transmembrane type-1" evidence="11">
    <location>
        <begin position="25"/>
        <end position="321"/>
    </location>
</feature>
<dbReference type="Gene3D" id="1.20.1560.10">
    <property type="entry name" value="ABC transporter type 1, transmembrane domain"/>
    <property type="match status" value="1"/>
</dbReference>
<feature type="transmembrane region" description="Helical" evidence="9">
    <location>
        <begin position="261"/>
        <end position="282"/>
    </location>
</feature>
<evidence type="ECO:0000256" key="6">
    <source>
        <dbReference type="ARBA" id="ARBA00022840"/>
    </source>
</evidence>
<dbReference type="OrthoDB" id="9762778at2"/>
<evidence type="ECO:0000313" key="13">
    <source>
        <dbReference type="Proteomes" id="UP000198757"/>
    </source>
</evidence>
<dbReference type="FunFam" id="3.40.50.300:FF:000221">
    <property type="entry name" value="Multidrug ABC transporter ATP-binding protein"/>
    <property type="match status" value="1"/>
</dbReference>
<keyword evidence="2" id="KW-0813">Transport</keyword>
<evidence type="ECO:0000256" key="3">
    <source>
        <dbReference type="ARBA" id="ARBA00022475"/>
    </source>
</evidence>
<keyword evidence="6 12" id="KW-0067">ATP-binding</keyword>
<feature type="transmembrane region" description="Helical" evidence="9">
    <location>
        <begin position="148"/>
        <end position="170"/>
    </location>
</feature>
<dbReference type="Gene3D" id="3.40.50.300">
    <property type="entry name" value="P-loop containing nucleotide triphosphate hydrolases"/>
    <property type="match status" value="1"/>
</dbReference>
<dbReference type="InterPro" id="IPR039421">
    <property type="entry name" value="Type_1_exporter"/>
</dbReference>
<evidence type="ECO:0000256" key="9">
    <source>
        <dbReference type="SAM" id="Phobius"/>
    </source>
</evidence>
<dbReference type="PROSITE" id="PS50929">
    <property type="entry name" value="ABC_TM1F"/>
    <property type="match status" value="1"/>
</dbReference>
<evidence type="ECO:0000256" key="8">
    <source>
        <dbReference type="ARBA" id="ARBA00023136"/>
    </source>
</evidence>
<evidence type="ECO:0000256" key="7">
    <source>
        <dbReference type="ARBA" id="ARBA00022989"/>
    </source>
</evidence>
<feature type="transmembrane region" description="Helical" evidence="9">
    <location>
        <begin position="176"/>
        <end position="193"/>
    </location>
</feature>
<dbReference type="SUPFAM" id="SSF90123">
    <property type="entry name" value="ABC transporter transmembrane region"/>
    <property type="match status" value="1"/>
</dbReference>
<keyword evidence="7 9" id="KW-1133">Transmembrane helix</keyword>
<dbReference type="Pfam" id="PF00664">
    <property type="entry name" value="ABC_membrane"/>
    <property type="match status" value="1"/>
</dbReference>
<evidence type="ECO:0000313" key="12">
    <source>
        <dbReference type="EMBL" id="SDD96610.1"/>
    </source>
</evidence>
<dbReference type="GO" id="GO:0005886">
    <property type="term" value="C:plasma membrane"/>
    <property type="evidence" value="ECO:0007669"/>
    <property type="project" value="UniProtKB-SubCell"/>
</dbReference>
<keyword evidence="3" id="KW-1003">Cell membrane</keyword>
<evidence type="ECO:0000256" key="1">
    <source>
        <dbReference type="ARBA" id="ARBA00004651"/>
    </source>
</evidence>
<organism evidence="12 13">
    <name type="scientific">Niabella drilacis (strain DSM 25811 / CCM 8410 / CCUG 62505 / LMG 26954 / E90)</name>
    <dbReference type="NCBI Taxonomy" id="1285928"/>
    <lineage>
        <taxon>Bacteria</taxon>
        <taxon>Pseudomonadati</taxon>
        <taxon>Bacteroidota</taxon>
        <taxon>Chitinophagia</taxon>
        <taxon>Chitinophagales</taxon>
        <taxon>Chitinophagaceae</taxon>
        <taxon>Niabella</taxon>
    </lineage>
</organism>
<dbReference type="PROSITE" id="PS50893">
    <property type="entry name" value="ABC_TRANSPORTER_2"/>
    <property type="match status" value="1"/>
</dbReference>
<reference evidence="13" key="1">
    <citation type="submission" date="2016-10" db="EMBL/GenBank/DDBJ databases">
        <authorList>
            <person name="Varghese N."/>
            <person name="Submissions S."/>
        </authorList>
    </citation>
    <scope>NUCLEOTIDE SEQUENCE [LARGE SCALE GENOMIC DNA]</scope>
    <source>
        <strain evidence="13">DSM 25811 / CCM 8410 / LMG 26954 / E90</strain>
    </source>
</reference>
<dbReference type="InterPro" id="IPR027417">
    <property type="entry name" value="P-loop_NTPase"/>
</dbReference>
<dbReference type="RefSeq" id="WP_090392336.1">
    <property type="nucleotide sequence ID" value="NZ_FMZO01000017.1"/>
</dbReference>
<protein>
    <submittedName>
        <fullName evidence="12">ATP-binding cassette, subfamily B</fullName>
    </submittedName>
</protein>
<dbReference type="PANTHER" id="PTHR24221:SF654">
    <property type="entry name" value="ATP-BINDING CASSETTE SUB-FAMILY B MEMBER 6"/>
    <property type="match status" value="1"/>
</dbReference>
<accession>A0A1G6Z1V5</accession>